<comment type="catalytic activity">
    <reaction evidence="12">
        <text>O-phospho-L-tyrosyl-[protein] + H2O = L-tyrosyl-[protein] + phosphate</text>
        <dbReference type="Rhea" id="RHEA:10684"/>
        <dbReference type="Rhea" id="RHEA-COMP:10136"/>
        <dbReference type="Rhea" id="RHEA-COMP:20101"/>
        <dbReference type="ChEBI" id="CHEBI:15377"/>
        <dbReference type="ChEBI" id="CHEBI:43474"/>
        <dbReference type="ChEBI" id="CHEBI:46858"/>
        <dbReference type="ChEBI" id="CHEBI:61978"/>
        <dbReference type="EC" id="3.1.3.48"/>
    </reaction>
</comment>
<evidence type="ECO:0000256" key="13">
    <source>
        <dbReference type="ARBA" id="ARBA00073603"/>
    </source>
</evidence>
<evidence type="ECO:0000256" key="11">
    <source>
        <dbReference type="ARBA" id="ARBA00025789"/>
    </source>
</evidence>
<dbReference type="Ensembl" id="ENSPMRT00000005800.1">
    <property type="protein sequence ID" value="ENSPMRP00000005446.1"/>
    <property type="gene ID" value="ENSPMRG00000003722.1"/>
</dbReference>
<keyword evidence="3 15" id="KW-0812">Transmembrane</keyword>
<organism evidence="20 21">
    <name type="scientific">Podarcis muralis</name>
    <name type="common">Wall lizard</name>
    <name type="synonym">Lacerta muralis</name>
    <dbReference type="NCBI Taxonomy" id="64176"/>
    <lineage>
        <taxon>Eukaryota</taxon>
        <taxon>Metazoa</taxon>
        <taxon>Chordata</taxon>
        <taxon>Craniata</taxon>
        <taxon>Vertebrata</taxon>
        <taxon>Euteleostomi</taxon>
        <taxon>Lepidosauria</taxon>
        <taxon>Squamata</taxon>
        <taxon>Bifurcata</taxon>
        <taxon>Unidentata</taxon>
        <taxon>Episquamata</taxon>
        <taxon>Laterata</taxon>
        <taxon>Lacertibaenia</taxon>
        <taxon>Lacertidae</taxon>
        <taxon>Podarcis</taxon>
    </lineage>
</organism>
<evidence type="ECO:0000259" key="18">
    <source>
        <dbReference type="PROSITE" id="PS50056"/>
    </source>
</evidence>
<dbReference type="InterPro" id="IPR016130">
    <property type="entry name" value="Tyr_Pase_AS"/>
</dbReference>
<reference evidence="20" key="2">
    <citation type="submission" date="2025-08" db="UniProtKB">
        <authorList>
            <consortium name="Ensembl"/>
        </authorList>
    </citation>
    <scope>IDENTIFICATION</scope>
</reference>
<feature type="transmembrane region" description="Helical" evidence="15">
    <location>
        <begin position="1467"/>
        <end position="1488"/>
    </location>
</feature>
<feature type="domain" description="Fibronectin type-III" evidence="19">
    <location>
        <begin position="679"/>
        <end position="768"/>
    </location>
</feature>
<name>A0A670I0R2_PODMU</name>
<keyword evidence="5" id="KW-0677">Repeat</keyword>
<dbReference type="PROSITE" id="PS00383">
    <property type="entry name" value="TYR_PHOSPHATASE_1"/>
    <property type="match status" value="1"/>
</dbReference>
<evidence type="ECO:0000256" key="8">
    <source>
        <dbReference type="ARBA" id="ARBA00022989"/>
    </source>
</evidence>
<feature type="domain" description="Fibronectin type-III" evidence="19">
    <location>
        <begin position="1220"/>
        <end position="1314"/>
    </location>
</feature>
<evidence type="ECO:0000313" key="20">
    <source>
        <dbReference type="Ensembl" id="ENSPMRP00000005446.1"/>
    </source>
</evidence>
<dbReference type="InterPro" id="IPR029021">
    <property type="entry name" value="Prot-tyrosine_phosphatase-like"/>
</dbReference>
<feature type="domain" description="Fibronectin type-III" evidence="19">
    <location>
        <begin position="589"/>
        <end position="678"/>
    </location>
</feature>
<dbReference type="GO" id="GO:1901701">
    <property type="term" value="P:cellular response to oxygen-containing compound"/>
    <property type="evidence" value="ECO:0007669"/>
    <property type="project" value="UniProtKB-ARBA"/>
</dbReference>
<dbReference type="InterPro" id="IPR003961">
    <property type="entry name" value="FN3_dom"/>
</dbReference>
<evidence type="ECO:0000256" key="14">
    <source>
        <dbReference type="ARBA" id="ARBA00076448"/>
    </source>
</evidence>
<dbReference type="PANTHER" id="PTHR46957">
    <property type="entry name" value="CYTOKINE RECEPTOR"/>
    <property type="match status" value="1"/>
</dbReference>
<feature type="domain" description="Fibronectin type-III" evidence="19">
    <location>
        <begin position="950"/>
        <end position="1048"/>
    </location>
</feature>
<evidence type="ECO:0000256" key="15">
    <source>
        <dbReference type="SAM" id="Phobius"/>
    </source>
</evidence>
<dbReference type="GO" id="GO:0043235">
    <property type="term" value="C:receptor complex"/>
    <property type="evidence" value="ECO:0007669"/>
    <property type="project" value="TreeGrafter"/>
</dbReference>
<keyword evidence="4 16" id="KW-0732">Signal</keyword>
<feature type="signal peptide" evidence="16">
    <location>
        <begin position="1"/>
        <end position="17"/>
    </location>
</feature>
<dbReference type="PANTHER" id="PTHR46957:SF10">
    <property type="entry name" value="PROTEIN TYROSINE PHOSPHATASE, RECEPTOR TYPE, H"/>
    <property type="match status" value="1"/>
</dbReference>
<evidence type="ECO:0000256" key="6">
    <source>
        <dbReference type="ARBA" id="ARBA00022801"/>
    </source>
</evidence>
<dbReference type="InterPro" id="IPR050713">
    <property type="entry name" value="RTP_Phos/Ushers"/>
</dbReference>
<evidence type="ECO:0000313" key="21">
    <source>
        <dbReference type="Proteomes" id="UP000472272"/>
    </source>
</evidence>
<evidence type="ECO:0000256" key="4">
    <source>
        <dbReference type="ARBA" id="ARBA00022729"/>
    </source>
</evidence>
<dbReference type="InterPro" id="IPR030934">
    <property type="entry name" value="Intein_C"/>
</dbReference>
<dbReference type="Gene3D" id="2.60.40.10">
    <property type="entry name" value="Immunoglobulins"/>
    <property type="match status" value="11"/>
</dbReference>
<feature type="domain" description="Fibronectin type-III" evidence="19">
    <location>
        <begin position="228"/>
        <end position="316"/>
    </location>
</feature>
<dbReference type="SUPFAM" id="SSF49265">
    <property type="entry name" value="Fibronectin type III"/>
    <property type="match status" value="14"/>
</dbReference>
<gene>
    <name evidence="20" type="primary">LOC114599428</name>
</gene>
<dbReference type="OrthoDB" id="8609993at2759"/>
<evidence type="ECO:0000256" key="3">
    <source>
        <dbReference type="ARBA" id="ARBA00022692"/>
    </source>
</evidence>
<dbReference type="SMART" id="SM00060">
    <property type="entry name" value="FN3"/>
    <property type="match status" value="15"/>
</dbReference>
<dbReference type="GO" id="GO:0016020">
    <property type="term" value="C:membrane"/>
    <property type="evidence" value="ECO:0007669"/>
    <property type="project" value="UniProtKB-SubCell"/>
</dbReference>
<feature type="domain" description="Fibronectin type-III" evidence="19">
    <location>
        <begin position="48"/>
        <end position="138"/>
    </location>
</feature>
<evidence type="ECO:0000259" key="19">
    <source>
        <dbReference type="PROSITE" id="PS50853"/>
    </source>
</evidence>
<keyword evidence="9 15" id="KW-0472">Membrane</keyword>
<dbReference type="InterPro" id="IPR013783">
    <property type="entry name" value="Ig-like_fold"/>
</dbReference>
<proteinExistence type="inferred from homology"/>
<dbReference type="EC" id="3.1.3.48" evidence="2"/>
<dbReference type="PROSITE" id="PS50055">
    <property type="entry name" value="TYR_PHOSPHATASE_PTP"/>
    <property type="match status" value="2"/>
</dbReference>
<dbReference type="GeneID" id="114599428"/>
<dbReference type="Pfam" id="PF00041">
    <property type="entry name" value="fn3"/>
    <property type="match status" value="7"/>
</dbReference>
<dbReference type="InterPro" id="IPR003595">
    <property type="entry name" value="Tyr_Pase_cat"/>
</dbReference>
<sequence>MLWLLLLLPMEWASSQAHLQAVVEDDRCNQTDWQRNPGVEGLPDEKGHFLNVSISSQGRSDYLLLTWGRPSGGVRGFSLALYDFKTDSLLQNGSAGLDATSFDFQGLLPGTRYSIEVTVLLVCARNYSRRVTGQTAPLAVRDVILSYDGPSVLVASWSEAPGGKDGYQLVLYHIDSQAPVRNVTLPKGATTFRFERLRAGSEYALRITTLAGYSKASTSARQWTAPVAPKALAFHSNSSSSLTASWAKTEGAEWLHLTLQNLHTTAESSTVSLRRGLSSYVFQHLQPGTPYRLGISAAAGLYLIEGPNVTAYTYPLKPTNVSLVNSGKNNTLKVTWNSPAGGREFYLVILQEGESRTPVRNVSVARNNTQVTFQSLSPGKSYIALVTAVAGPHKASTKSISAWTYPAAPPGGSLLSQGSAHMLRAHWQEAPGTGYVAALYTTEPHMLVQNKSVPKGHNSLRYEGLIPGTRYSWEICTIAGPYISPPLVLSNWTHPLPPEHLSLSNGGHSTRSLRASWQSPSGVRGNYAGTLLETKSQLVVKNVTAMKGGTNVTFDGLIPGRQYTLKMMGVAGPYPSIIQTASDWTYPLPPSRVTLASSRWSPSLVATWDLPPGDRDQLFLRIYSQEHPLQRNISIGPGMRNFTFEGLLPGSQYFLEVIALAGLYRASAQVVSAWTYPLSLANVSVKSSQSPQQLTVSWMESGRGREYWVQLYAGESLSIIRNVSVPHGTTQVTLDSLVPGTQYRVEIVSRAGPHHISSQTAIGYTVPLMPLAVTVTSHGSSVLTVQWKAPAGQRDSYMVSVSEEDSTAIRSHMAVEKASTNLTIEGLTPGICYLVAVWSLAGPYSSTSRNSTACTAPAAPVNLTLSNVGNSSVLYTAWGEPPGGRDHYRMVLYSLVPPGMERVRVVQPSTQDFLWTGLPSGSQFAVQVITVKGQAEAPSTIAVEWTSPLPATSVQIRNERHPHRLSVAWTPASGRLDGYELNLYRSGSGTTAAQTSLGTDGTNFTFSGLTPGAKYFFEIISKAGPYRTSAGNVSDWTSPLPPHTVHLSNKGQTDKLSASWGHSAGNQDGYVLTLYYAGSGTVASKTSVMKDATNFTFVGLNPGSKYLLEVAAVAGPYQIAAENVSDWTYPWVPRKLSIKAEKGNPALSVFWTKPLSKPERCQLQLWHPGNSTMLQHHALTQWQVQHVFQRLVPGRNYSISLNCIAGPYTSSSETAVMPIEPTQVKDPQCLPDSTSIFLNWTIPEGDIESYKLTTKKFPQGSQQQPVLPLAVSRADVTLTELSSNTSYQISVSAVGRNGISGPAVTLLCNTSVEAVLPPPVRMDTPQFDARSRVIISPDMFSEENGLIEYYGVVATTNESLLRPTQDIISRTWYDHYYGQEDSYLALLVPNPFRFNDSTSPKAWPVTVGADECSRSRKTCNGRLKKDSQYRFSIAAFTRYSQQAPKVSFTAFSAADTSAASAALSAPVVAGIIMGFLVTVTAIAGWVYWKHLRARRMKKGNIPQEMATYSPRNTHRPIPIQSFRQYYETRAANSNHGFSQDFEELKEVGKEQPKTEAELPANISKNRYPHVLPYDYSRVKLSLLDEEPHSDYINANFVPGYNSPQEFIATQGPLKKTLDDFWRLVWEQHICTIVMLTVGMENGRVLCEYYWPSDTSPTSFGQISIHLLAQNFADEWTTREFKLQHEGLNMERRVTHLHYTAWPNHGVPESTASMIAFIELVRAHMQGAKESGPTLVHCSAGVGRTGTFVALDRLLQQMKYEKVVDVFNTIYSLRMNRHRMIQTLGQYIFLHNCILEKISEDPQIGLSGVELSHPVPLKNFVQHHAKNSSKANTGFLREYEQMLLEAAKEEVNSAVPLSSSGNQQINLPSSKNSYDRSKVKFSQLDRDPFSDLTNVWLIPGCNSAKDYIAIEGPDKLAVEEFWGLVWEHGVHTIITLLPGQTNSPAPDNSCWPSEGEPVCTETLTIQQGPEKVISGWPCTQLRLKYEKKAKERLLQRFRFPLGEGEEFPDPEILVGFLTTVRQLVPYRKRTNPLVLHCNSGGVGPIGVLIALDTLLQQLKGEKSVDVYGVVLRLVRSCCLMTPTLDKYIYLYECIRDIITQKQV</sequence>
<comment type="subcellular location">
    <subcellularLocation>
        <location evidence="1">Membrane</location>
        <topology evidence="1">Single-pass type I membrane protein</topology>
    </subcellularLocation>
</comment>
<dbReference type="PRINTS" id="PR00700">
    <property type="entry name" value="PRTYPHPHTASE"/>
</dbReference>
<reference evidence="20 21" key="1">
    <citation type="journal article" date="2019" name="Proc. Natl. Acad. Sci. U.S.A.">
        <title>Regulatory changes in pterin and carotenoid genes underlie balanced color polymorphisms in the wall lizard.</title>
        <authorList>
            <person name="Andrade P."/>
            <person name="Pinho C."/>
            <person name="Perez I de Lanuza G."/>
            <person name="Afonso S."/>
            <person name="Brejcha J."/>
            <person name="Rubin C.J."/>
            <person name="Wallerman O."/>
            <person name="Pereira P."/>
            <person name="Sabatino S.J."/>
            <person name="Bellati A."/>
            <person name="Pellitteri-Rosa D."/>
            <person name="Bosakova Z."/>
            <person name="Bunikis I."/>
            <person name="Carretero M.A."/>
            <person name="Feiner N."/>
            <person name="Marsik P."/>
            <person name="Pauperio F."/>
            <person name="Salvi D."/>
            <person name="Soler L."/>
            <person name="While G.M."/>
            <person name="Uller T."/>
            <person name="Font E."/>
            <person name="Andersson L."/>
            <person name="Carneiro M."/>
        </authorList>
    </citation>
    <scope>NUCLEOTIDE SEQUENCE</scope>
</reference>
<dbReference type="Pfam" id="PF00102">
    <property type="entry name" value="Y_phosphatase"/>
    <property type="match status" value="2"/>
</dbReference>
<dbReference type="FunFam" id="3.90.190.10:FF:000009">
    <property type="entry name" value="Receptor-type tyrosine-protein phosphatase beta"/>
    <property type="match status" value="1"/>
</dbReference>
<feature type="domain" description="Fibronectin type-III" evidence="19">
    <location>
        <begin position="859"/>
        <end position="949"/>
    </location>
</feature>
<dbReference type="KEGG" id="pmua:114599428"/>
<dbReference type="GO" id="GO:0004725">
    <property type="term" value="F:protein tyrosine phosphatase activity"/>
    <property type="evidence" value="ECO:0007669"/>
    <property type="project" value="UniProtKB-EC"/>
</dbReference>
<evidence type="ECO:0000256" key="16">
    <source>
        <dbReference type="SAM" id="SignalP"/>
    </source>
</evidence>
<feature type="domain" description="Tyrosine-protein phosphatase" evidence="17">
    <location>
        <begin position="1834"/>
        <end position="2096"/>
    </location>
</feature>
<dbReference type="InterPro" id="IPR036116">
    <property type="entry name" value="FN3_sf"/>
</dbReference>
<dbReference type="RefSeq" id="XP_028590498.1">
    <property type="nucleotide sequence ID" value="XM_028734665.1"/>
</dbReference>
<dbReference type="Proteomes" id="UP000472272">
    <property type="component" value="Chromosome 6"/>
</dbReference>
<feature type="domain" description="Fibronectin type-III" evidence="19">
    <location>
        <begin position="497"/>
        <end position="588"/>
    </location>
</feature>
<keyword evidence="10" id="KW-0325">Glycoprotein</keyword>
<protein>
    <recommendedName>
        <fullName evidence="13">Receptor-type tyrosine-protein phosphatase V</fullName>
        <ecNumber evidence="2">3.1.3.48</ecNumber>
    </recommendedName>
    <alternativeName>
        <fullName evidence="14">Embryonic stem cell protein-tyrosine phosphatase</fullName>
    </alternativeName>
</protein>
<dbReference type="PROSITE" id="PS50056">
    <property type="entry name" value="TYR_PHOSPHATASE_2"/>
    <property type="match status" value="1"/>
</dbReference>
<dbReference type="SMART" id="SM00194">
    <property type="entry name" value="PTPc"/>
    <property type="match status" value="2"/>
</dbReference>
<keyword evidence="21" id="KW-1185">Reference proteome</keyword>
<evidence type="ECO:0000256" key="10">
    <source>
        <dbReference type="ARBA" id="ARBA00023180"/>
    </source>
</evidence>
<dbReference type="PROSITE" id="PS50853">
    <property type="entry name" value="FN3"/>
    <property type="match status" value="11"/>
</dbReference>
<dbReference type="InterPro" id="IPR041201">
    <property type="entry name" value="PTPRJ_TM"/>
</dbReference>
<evidence type="ECO:0000256" key="5">
    <source>
        <dbReference type="ARBA" id="ARBA00022737"/>
    </source>
</evidence>
<dbReference type="FunFam" id="2.60.40.10:FF:000369">
    <property type="entry name" value="Protein tyrosine phosphatase, receptor type B"/>
    <property type="match status" value="4"/>
</dbReference>
<keyword evidence="8 15" id="KW-1133">Transmembrane helix</keyword>
<dbReference type="Gene3D" id="3.90.190.10">
    <property type="entry name" value="Protein tyrosine phosphatase superfamily"/>
    <property type="match status" value="2"/>
</dbReference>
<keyword evidence="6" id="KW-0378">Hydrolase</keyword>
<feature type="domain" description="Tyrosine-protein phosphatase" evidence="17">
    <location>
        <begin position="1537"/>
        <end position="1796"/>
    </location>
</feature>
<dbReference type="Pfam" id="PF18861">
    <property type="entry name" value="PTP_tm"/>
    <property type="match status" value="1"/>
</dbReference>
<reference evidence="20" key="3">
    <citation type="submission" date="2025-09" db="UniProtKB">
        <authorList>
            <consortium name="Ensembl"/>
        </authorList>
    </citation>
    <scope>IDENTIFICATION</scope>
</reference>
<evidence type="ECO:0000256" key="9">
    <source>
        <dbReference type="ARBA" id="ARBA00023136"/>
    </source>
</evidence>
<evidence type="ECO:0000256" key="7">
    <source>
        <dbReference type="ARBA" id="ARBA00022912"/>
    </source>
</evidence>
<dbReference type="CDD" id="cd00063">
    <property type="entry name" value="FN3"/>
    <property type="match status" value="10"/>
</dbReference>
<dbReference type="GO" id="GO:0032870">
    <property type="term" value="P:cellular response to hormone stimulus"/>
    <property type="evidence" value="ECO:0007669"/>
    <property type="project" value="UniProtKB-ARBA"/>
</dbReference>
<evidence type="ECO:0000256" key="2">
    <source>
        <dbReference type="ARBA" id="ARBA00013064"/>
    </source>
</evidence>
<dbReference type="GO" id="GO:0048513">
    <property type="term" value="P:animal organ development"/>
    <property type="evidence" value="ECO:0007669"/>
    <property type="project" value="UniProtKB-ARBA"/>
</dbReference>
<accession>A0A670I0R2</accession>
<evidence type="ECO:0000256" key="12">
    <source>
        <dbReference type="ARBA" id="ARBA00051722"/>
    </source>
</evidence>
<keyword evidence="7" id="KW-0904">Protein phosphatase</keyword>
<evidence type="ECO:0000259" key="17">
    <source>
        <dbReference type="PROSITE" id="PS50055"/>
    </source>
</evidence>
<dbReference type="InterPro" id="IPR000387">
    <property type="entry name" value="Tyr_Pase_dom"/>
</dbReference>
<feature type="domain" description="Fibronectin type-III" evidence="19">
    <location>
        <begin position="769"/>
        <end position="858"/>
    </location>
</feature>
<feature type="domain" description="Fibronectin type-III" evidence="19">
    <location>
        <begin position="317"/>
        <end position="410"/>
    </location>
</feature>
<feature type="domain" description="Fibronectin type-III" evidence="19">
    <location>
        <begin position="139"/>
        <end position="227"/>
    </location>
</feature>
<dbReference type="SUPFAM" id="SSF52799">
    <property type="entry name" value="(Phosphotyrosine protein) phosphatases II"/>
    <property type="match status" value="2"/>
</dbReference>
<dbReference type="FunFam" id="3.90.190.10:FF:000149">
    <property type="entry name" value="Receptor-type tyrosine-protein phosphatase V"/>
    <property type="match status" value="1"/>
</dbReference>
<dbReference type="SMART" id="SM00404">
    <property type="entry name" value="PTPc_motif"/>
    <property type="match status" value="2"/>
</dbReference>
<dbReference type="InterPro" id="IPR000242">
    <property type="entry name" value="PTP_cat"/>
</dbReference>
<dbReference type="GeneTree" id="ENSGT00940000164079"/>
<dbReference type="PROSITE" id="PS50818">
    <property type="entry name" value="INTEIN_C_TER"/>
    <property type="match status" value="1"/>
</dbReference>
<feature type="domain" description="Tyrosine specific protein phosphatases" evidence="18">
    <location>
        <begin position="1714"/>
        <end position="1787"/>
    </location>
</feature>
<evidence type="ECO:0000256" key="1">
    <source>
        <dbReference type="ARBA" id="ARBA00004479"/>
    </source>
</evidence>
<comment type="similarity">
    <text evidence="11">Belongs to the protein-tyrosine phosphatase family. Receptor class 3 subfamily.</text>
</comment>
<dbReference type="OMA" id="KTSIRQW"/>
<feature type="chain" id="PRO_5025615537" description="Receptor-type tyrosine-protein phosphatase V" evidence="16">
    <location>
        <begin position="18"/>
        <end position="2102"/>
    </location>
</feature>